<evidence type="ECO:0000259" key="1">
    <source>
        <dbReference type="PROSITE" id="PS51704"/>
    </source>
</evidence>
<dbReference type="Gene3D" id="3.20.20.190">
    <property type="entry name" value="Phosphatidylinositol (PI) phosphodiesterase"/>
    <property type="match status" value="1"/>
</dbReference>
<keyword evidence="3" id="KW-1185">Reference proteome</keyword>
<protein>
    <submittedName>
        <fullName evidence="2">Glycerophosphodiester phosphodiesterase</fullName>
    </submittedName>
</protein>
<evidence type="ECO:0000313" key="3">
    <source>
        <dbReference type="Proteomes" id="UP001165962"/>
    </source>
</evidence>
<dbReference type="PROSITE" id="PS51704">
    <property type="entry name" value="GP_PDE"/>
    <property type="match status" value="1"/>
</dbReference>
<dbReference type="InterPro" id="IPR030395">
    <property type="entry name" value="GP_PDE_dom"/>
</dbReference>
<dbReference type="SUPFAM" id="SSF51695">
    <property type="entry name" value="PLC-like phosphodiesterases"/>
    <property type="match status" value="1"/>
</dbReference>
<feature type="domain" description="GP-PDE" evidence="1">
    <location>
        <begin position="17"/>
        <end position="254"/>
    </location>
</feature>
<evidence type="ECO:0000313" key="2">
    <source>
        <dbReference type="EMBL" id="NHN29053.1"/>
    </source>
</evidence>
<reference evidence="2" key="1">
    <citation type="submission" date="2020-03" db="EMBL/GenBank/DDBJ databases">
        <title>Draft sequencing of Paenibacilllus sp. S3N08.</title>
        <authorList>
            <person name="Kim D.-U."/>
        </authorList>
    </citation>
    <scope>NUCLEOTIDE SEQUENCE</scope>
    <source>
        <strain evidence="2">S3N08</strain>
    </source>
</reference>
<accession>A0ABX0J2L8</accession>
<name>A0ABX0J2L8_9BACL</name>
<sequence>MKKALETIEALADQSSLIVAAHRGYKSAYPENTLLAFQKALELGVDMLEFDLRLSKDNVLMVLHDETLDRTTNGTGPIGDYSLTELKQLDAGGWFNQVFEGLKIPTFEELCQLLQPYSEVLLNVEIKKSENAQEAVDKTIALLQQYGYLSRCVFTCFDADILAYLHDKHQVRTQGFLGDVMSNFVPGDTGTYSKMWAAGISMSLLTPEVVASFQDMGILAWCYCPDDEQQAAYALECGVTLMTCNDPVPALRMRPTIIA</sequence>
<comment type="caution">
    <text evidence="2">The sequence shown here is derived from an EMBL/GenBank/DDBJ whole genome shotgun (WGS) entry which is preliminary data.</text>
</comment>
<dbReference type="PANTHER" id="PTHR46211:SF14">
    <property type="entry name" value="GLYCEROPHOSPHODIESTER PHOSPHODIESTERASE"/>
    <property type="match status" value="1"/>
</dbReference>
<dbReference type="InterPro" id="IPR017946">
    <property type="entry name" value="PLC-like_Pdiesterase_TIM-brl"/>
</dbReference>
<dbReference type="PANTHER" id="PTHR46211">
    <property type="entry name" value="GLYCEROPHOSPHORYL DIESTER PHOSPHODIESTERASE"/>
    <property type="match status" value="1"/>
</dbReference>
<dbReference type="RefSeq" id="WP_166146509.1">
    <property type="nucleotide sequence ID" value="NZ_JAAOIW010000001.1"/>
</dbReference>
<dbReference type="Proteomes" id="UP001165962">
    <property type="component" value="Unassembled WGS sequence"/>
</dbReference>
<gene>
    <name evidence="2" type="ORF">G9U52_04305</name>
</gene>
<organism evidence="2 3">
    <name type="scientific">Paenibacillus agricola</name>
    <dbReference type="NCBI Taxonomy" id="2716264"/>
    <lineage>
        <taxon>Bacteria</taxon>
        <taxon>Bacillati</taxon>
        <taxon>Bacillota</taxon>
        <taxon>Bacilli</taxon>
        <taxon>Bacillales</taxon>
        <taxon>Paenibacillaceae</taxon>
        <taxon>Paenibacillus</taxon>
    </lineage>
</organism>
<dbReference type="Pfam" id="PF03009">
    <property type="entry name" value="GDPD"/>
    <property type="match status" value="1"/>
</dbReference>
<proteinExistence type="predicted"/>
<dbReference type="CDD" id="cd08565">
    <property type="entry name" value="GDPD_pAtGDE_like"/>
    <property type="match status" value="1"/>
</dbReference>
<dbReference type="EMBL" id="JAAOIW010000001">
    <property type="protein sequence ID" value="NHN29053.1"/>
    <property type="molecule type" value="Genomic_DNA"/>
</dbReference>